<evidence type="ECO:0000256" key="4">
    <source>
        <dbReference type="ARBA" id="ARBA00022989"/>
    </source>
</evidence>
<comment type="subcellular location">
    <subcellularLocation>
        <location evidence="1">Cell membrane</location>
        <topology evidence="1">Multi-pass membrane protein</topology>
    </subcellularLocation>
</comment>
<dbReference type="RefSeq" id="WP_188876939.1">
    <property type="nucleotide sequence ID" value="NZ_BMOQ01000002.1"/>
</dbReference>
<keyword evidence="4 6" id="KW-1133">Transmembrane helix</keyword>
<dbReference type="Proteomes" id="UP000608850">
    <property type="component" value="Unassembled WGS sequence"/>
</dbReference>
<feature type="transmembrane region" description="Helical" evidence="6">
    <location>
        <begin position="20"/>
        <end position="38"/>
    </location>
</feature>
<dbReference type="CDD" id="cd06581">
    <property type="entry name" value="TM_PBP1_LivM_like"/>
    <property type="match status" value="1"/>
</dbReference>
<feature type="transmembrane region" description="Helical" evidence="6">
    <location>
        <begin position="50"/>
        <end position="69"/>
    </location>
</feature>
<comment type="caution">
    <text evidence="7">The sequence shown here is derived from an EMBL/GenBank/DDBJ whole genome shotgun (WGS) entry which is preliminary data.</text>
</comment>
<feature type="transmembrane region" description="Helical" evidence="6">
    <location>
        <begin position="89"/>
        <end position="115"/>
    </location>
</feature>
<evidence type="ECO:0000256" key="6">
    <source>
        <dbReference type="SAM" id="Phobius"/>
    </source>
</evidence>
<feature type="transmembrane region" description="Helical" evidence="6">
    <location>
        <begin position="232"/>
        <end position="251"/>
    </location>
</feature>
<reference evidence="7 8" key="1">
    <citation type="journal article" date="2019" name="Int. J. Syst. Evol. Microbiol.">
        <title>The Global Catalogue of Microorganisms (GCM) 10K type strain sequencing project: providing services to taxonomists for standard genome sequencing and annotation.</title>
        <authorList>
            <consortium name="The Broad Institute Genomics Platform"/>
            <consortium name="The Broad Institute Genome Sequencing Center for Infectious Disease"/>
            <person name="Wu L."/>
            <person name="Ma J."/>
        </authorList>
    </citation>
    <scope>NUCLEOTIDE SEQUENCE [LARGE SCALE GENOMIC DNA]</scope>
    <source>
        <strain evidence="7 8">JCM 16331</strain>
    </source>
</reference>
<evidence type="ECO:0000256" key="1">
    <source>
        <dbReference type="ARBA" id="ARBA00004651"/>
    </source>
</evidence>
<dbReference type="PANTHER" id="PTHR30482">
    <property type="entry name" value="HIGH-AFFINITY BRANCHED-CHAIN AMINO ACID TRANSPORT SYSTEM PERMEASE"/>
    <property type="match status" value="1"/>
</dbReference>
<keyword evidence="3 6" id="KW-0812">Transmembrane</keyword>
<sequence length="367" mass="39436">MSRDSTAGVLERVGAIDLGVWQVPLGLLAVAVLLRPVVSHDLMLGYPQVASSFLIWMIIVASFNLLMGYTGLISFGHAMFMGIGTYSVAIALSSLAVPFLLAAPLGILFSAGVAYLIGRLIAHKGEIYFAMLTLAFAKSAHFVANYNPGGLTGGTTGLADGTTPAWIETSRGFTYVVLGGFRIDWYWAVAAVFVVGLLLLWQLVRSPFGRTLVAVRENEALARSMGVNVRRYKVWAFTFAAAFAALGGVLLEINNQGATLSELSIVTSGNIIIMAVLGGANYFFGPLAGVFVWMFVEEYLTDFHTLVLPLTEVPLLRIELTGVLAYWQFFLGLLFVVAVLVSPREGVLGLAKATVARLSARIRGESE</sequence>
<gene>
    <name evidence="7" type="ORF">GCM10009021_04970</name>
</gene>
<evidence type="ECO:0000256" key="5">
    <source>
        <dbReference type="ARBA" id="ARBA00023136"/>
    </source>
</evidence>
<keyword evidence="5 6" id="KW-0472">Membrane</keyword>
<dbReference type="GO" id="GO:0005886">
    <property type="term" value="C:plasma membrane"/>
    <property type="evidence" value="ECO:0007669"/>
    <property type="project" value="UniProtKB-SubCell"/>
</dbReference>
<accession>A0A830G7V6</accession>
<name>A0A830G7V6_9EURY</name>
<dbReference type="GO" id="GO:0015658">
    <property type="term" value="F:branched-chain amino acid transmembrane transporter activity"/>
    <property type="evidence" value="ECO:0007669"/>
    <property type="project" value="InterPro"/>
</dbReference>
<protein>
    <submittedName>
        <fullName evidence="7">Branched-chain amino acid ABC transporter permease</fullName>
    </submittedName>
</protein>
<dbReference type="PANTHER" id="PTHR30482:SF17">
    <property type="entry name" value="ABC TRANSPORTER ATP-BINDING PROTEIN"/>
    <property type="match status" value="1"/>
</dbReference>
<feature type="transmembrane region" description="Helical" evidence="6">
    <location>
        <begin position="185"/>
        <end position="204"/>
    </location>
</feature>
<dbReference type="InterPro" id="IPR001851">
    <property type="entry name" value="ABC_transp_permease"/>
</dbReference>
<keyword evidence="8" id="KW-1185">Reference proteome</keyword>
<evidence type="ECO:0000313" key="7">
    <source>
        <dbReference type="EMBL" id="GGN08582.1"/>
    </source>
</evidence>
<organism evidence="7 8">
    <name type="scientific">Halarchaeum nitratireducens</name>
    <dbReference type="NCBI Taxonomy" id="489913"/>
    <lineage>
        <taxon>Archaea</taxon>
        <taxon>Methanobacteriati</taxon>
        <taxon>Methanobacteriota</taxon>
        <taxon>Stenosarchaea group</taxon>
        <taxon>Halobacteria</taxon>
        <taxon>Halobacteriales</taxon>
        <taxon>Halobacteriaceae</taxon>
    </lineage>
</organism>
<dbReference type="Pfam" id="PF02653">
    <property type="entry name" value="BPD_transp_2"/>
    <property type="match status" value="1"/>
</dbReference>
<feature type="transmembrane region" description="Helical" evidence="6">
    <location>
        <begin position="323"/>
        <end position="341"/>
    </location>
</feature>
<evidence type="ECO:0000313" key="8">
    <source>
        <dbReference type="Proteomes" id="UP000608850"/>
    </source>
</evidence>
<dbReference type="EMBL" id="BMOQ01000002">
    <property type="protein sequence ID" value="GGN08582.1"/>
    <property type="molecule type" value="Genomic_DNA"/>
</dbReference>
<evidence type="ECO:0000256" key="3">
    <source>
        <dbReference type="ARBA" id="ARBA00022692"/>
    </source>
</evidence>
<feature type="transmembrane region" description="Helical" evidence="6">
    <location>
        <begin position="271"/>
        <end position="296"/>
    </location>
</feature>
<evidence type="ECO:0000256" key="2">
    <source>
        <dbReference type="ARBA" id="ARBA00022475"/>
    </source>
</evidence>
<dbReference type="AlphaFoldDB" id="A0A830G7V6"/>
<proteinExistence type="predicted"/>
<dbReference type="InterPro" id="IPR043428">
    <property type="entry name" value="LivM-like"/>
</dbReference>
<dbReference type="OrthoDB" id="30958at2157"/>
<keyword evidence="2" id="KW-1003">Cell membrane</keyword>